<dbReference type="KEGG" id="vg:10192211"/>
<evidence type="ECO:0000313" key="3">
    <source>
        <dbReference type="EMBL" id="ADW24443.1"/>
    </source>
</evidence>
<name>E9M5K3_9GAMA</name>
<keyword evidence="4" id="KW-1185">Reference proteome</keyword>
<protein>
    <recommendedName>
        <fullName evidence="6">Protein UL24 homolog</fullName>
    </recommendedName>
</protein>
<feature type="compositionally biased region" description="Basic residues" evidence="1">
    <location>
        <begin position="238"/>
        <end position="253"/>
    </location>
</feature>
<accession>E9M5K3</accession>
<dbReference type="Pfam" id="PF01646">
    <property type="entry name" value="Herpes_UL24"/>
    <property type="match status" value="1"/>
</dbReference>
<dbReference type="OrthoDB" id="20832at10239"/>
<reference evidence="4 5" key="1">
    <citation type="journal article" date="2011" name="J. Virol.">
        <title>Identification and sequencing of a novel rodent gammaherpesvirus that establishes acute and latent infection in laboratory mice.</title>
        <authorList>
            <person name="Loh J."/>
            <person name="Zhao G."/>
            <person name="Nelson C.A."/>
            <person name="Coder P."/>
            <person name="Droit L."/>
            <person name="Handley S.A."/>
            <person name="Johnson L.S."/>
            <person name="Vachharajani P."/>
            <person name="Guzman H."/>
            <person name="Tesh R.B."/>
            <person name="Wang D."/>
            <person name="Fremont D.H."/>
            <person name="Virgin H.W."/>
        </authorList>
    </citation>
    <scope>NUCLEOTIDE SEQUENCE [LARGE SCALE GENOMIC DNA]</scope>
</reference>
<sequence>MAALHKNWAKQTLAQLPPKRKAVGKRAHLRCYIQLLREPTLHALLDQLKISHTDGCHQLFKLYFEVRLGHRVADAIILTGNDSLCHCYILEFKTCASPKFDINCQIRAAQHAEGCSQLRDMLSHLRWHVPAGPESCSISCHLVFKSQRGLKTLYSKSLFGASASIPASRSALHVLLSSLEDRAFKNTLLRHVARAKHDRCNLLGPKSQKHTAPRPKHPKPRKCAGRSALGQTGLRTPNPRKKQPPKNRARPRRAFPADTKQRSRARAGSSQRIPKGHKSRKS</sequence>
<dbReference type="GeneID" id="10192211"/>
<dbReference type="Proteomes" id="UP000134313">
    <property type="component" value="Segment"/>
</dbReference>
<dbReference type="EMBL" id="HQ698924">
    <property type="protein sequence ID" value="ADW24443.1"/>
    <property type="molecule type" value="Genomic_DNA"/>
</dbReference>
<proteinExistence type="predicted"/>
<evidence type="ECO:0000313" key="2">
    <source>
        <dbReference type="EMBL" id="ADW24361.1"/>
    </source>
</evidence>
<dbReference type="InterPro" id="IPR002580">
    <property type="entry name" value="Herpes_UL24"/>
</dbReference>
<dbReference type="RefSeq" id="YP_004207856.1">
    <property type="nucleotide sequence ID" value="NC_015049.1"/>
</dbReference>
<evidence type="ECO:0000256" key="1">
    <source>
        <dbReference type="SAM" id="MobiDB-lite"/>
    </source>
</evidence>
<dbReference type="Proteomes" id="UP000164320">
    <property type="component" value="Genome"/>
</dbReference>
<gene>
    <name evidence="3" type="ORF">RHVP-L.20</name>
    <name evidence="2" type="ORF">RHVP.20</name>
</gene>
<dbReference type="EMBL" id="HQ221963">
    <property type="protein sequence ID" value="ADW24361.1"/>
    <property type="molecule type" value="Genomic_DNA"/>
</dbReference>
<organism evidence="2 4">
    <name type="scientific">Cricetid gammaherpesvirus 2</name>
    <dbReference type="NCBI Taxonomy" id="1605972"/>
    <lineage>
        <taxon>Viruses</taxon>
        <taxon>Duplodnaviria</taxon>
        <taxon>Heunggongvirae</taxon>
        <taxon>Peploviricota</taxon>
        <taxon>Herviviricetes</taxon>
        <taxon>Herpesvirales</taxon>
        <taxon>Orthoherpesviridae</taxon>
        <taxon>Gammaherpesvirinae</taxon>
        <taxon>Rhadinovirus</taxon>
        <taxon>Rhadinovirus cricetidgamma2</taxon>
    </lineage>
</organism>
<evidence type="ECO:0000313" key="4">
    <source>
        <dbReference type="Proteomes" id="UP000134313"/>
    </source>
</evidence>
<evidence type="ECO:0000313" key="5">
    <source>
        <dbReference type="Proteomes" id="UP000164320"/>
    </source>
</evidence>
<feature type="region of interest" description="Disordered" evidence="1">
    <location>
        <begin position="199"/>
        <end position="282"/>
    </location>
</feature>
<evidence type="ECO:0008006" key="6">
    <source>
        <dbReference type="Google" id="ProtNLM"/>
    </source>
</evidence>
<feature type="compositionally biased region" description="Basic residues" evidence="1">
    <location>
        <begin position="207"/>
        <end position="224"/>
    </location>
</feature>